<protein>
    <submittedName>
        <fullName evidence="1">Uncharacterized protein</fullName>
    </submittedName>
</protein>
<dbReference type="AlphaFoldDB" id="A0AAD0PWC5"/>
<accession>A0AAD0PWC5</accession>
<dbReference type="GeneID" id="39473949"/>
<dbReference type="EMBL" id="CP031226">
    <property type="protein sequence ID" value="AXH59969.1"/>
    <property type="molecule type" value="Genomic_DNA"/>
</dbReference>
<proteinExistence type="predicted"/>
<geneLocation type="plasmid" evidence="2">
    <name>pmppla107</name>
</geneLocation>
<sequence>MDPDQRERSVRICKAINRYLESQGIDPDSIISFGEFVRSDDWEGYLHLNSQDDEQYPLFEIDDRGFCAVDIDFIHAYCMDGNRLSSFINSVDRDTVTADCLLGQVFFYGMPSLATWFNRHEPRIAQVKAFELLVANLLEAEAAIASHFIHKDDNPLASPLITPRRSAVELHLQGLRLGVYGQFGPRKHQVFQPQVLSALFAPIGSEQVEAYREALGVAKRQILGEGSNCEESRVETAQNLLVGTILNPGFFMLIAGERLEVIQESTRLKADAWARECGFDPEFAQESIEFILLSIDPQSLHRAQLPTRHWYRPNALGIPQLEGALTGMAGFESAPFTATYQFFSKHYRDELAAPIVSMLEADHPYFKNVLADDRGYHPVVDQMLQDGQMTMAAIRSVGSQMLVYEESLRRYKPAGLSFIAAQIYKTPDGDRYSNDARLLQLIVRGCPDARAMIVEKLSCKPVITLQDLTENGLCPADSPALMKKFRLKDADELFARELGL</sequence>
<reference evidence="1 2" key="1">
    <citation type="journal article" date="2011" name="PLoS Pathog.">
        <title>Dynamic evolution of pathogenicity revealed by sequencing and comparative genomics of 19 Pseudomonas syringae isolates.</title>
        <authorList>
            <person name="Baltrus D.A."/>
            <person name="Nishimura M.T."/>
            <person name="Romanchuk A."/>
            <person name="Chang J.H."/>
            <person name="Mukhtar M.S."/>
            <person name="Cherkis K."/>
            <person name="Roach J."/>
            <person name="Grant S.R."/>
            <person name="Jones C.D."/>
            <person name="Dangl J.L."/>
        </authorList>
    </citation>
    <scope>NUCLEOTIDE SEQUENCE [LARGE SCALE GENOMIC DNA]</scope>
    <source>
        <strain evidence="1 2">M301315</strain>
    </source>
</reference>
<evidence type="ECO:0000313" key="1">
    <source>
        <dbReference type="EMBL" id="AXH59969.1"/>
    </source>
</evidence>
<name>A0AAD0PWC5_PSEAV</name>
<keyword evidence="1" id="KW-0614">Plasmid</keyword>
<evidence type="ECO:0000313" key="2">
    <source>
        <dbReference type="Proteomes" id="UP000006426"/>
    </source>
</evidence>
<organism evidence="1 2">
    <name type="scientific">Pseudomonas amygdali pv. lachrymans str. M301315</name>
    <dbReference type="NCBI Taxonomy" id="629260"/>
    <lineage>
        <taxon>Bacteria</taxon>
        <taxon>Pseudomonadati</taxon>
        <taxon>Pseudomonadota</taxon>
        <taxon>Gammaproteobacteria</taxon>
        <taxon>Pseudomonadales</taxon>
        <taxon>Pseudomonadaceae</taxon>
        <taxon>Pseudomonas</taxon>
        <taxon>Pseudomonas amygdali</taxon>
    </lineage>
</organism>
<gene>
    <name evidence="1" type="ORF">PLA107_032605</name>
</gene>
<dbReference type="RefSeq" id="WP_005741709.1">
    <property type="nucleotide sequence ID" value="NZ_CP031226.1"/>
</dbReference>
<dbReference type="Proteomes" id="UP000006426">
    <property type="component" value="Plasmid pmppla107"/>
</dbReference>